<feature type="transmembrane region" description="Helical" evidence="2">
    <location>
        <begin position="127"/>
        <end position="151"/>
    </location>
</feature>
<keyword evidence="2" id="KW-0812">Transmembrane</keyword>
<feature type="domain" description="DUF2427" evidence="3">
    <location>
        <begin position="120"/>
        <end position="213"/>
    </location>
</feature>
<feature type="transmembrane region" description="Helical" evidence="2">
    <location>
        <begin position="232"/>
        <end position="255"/>
    </location>
</feature>
<dbReference type="InterPro" id="IPR018825">
    <property type="entry name" value="DUF2427"/>
</dbReference>
<sequence length="539" mass="60633">MSAEKPQAGINPSKDHVISTTEAPRGLAGIPTTSDVYENTRHLNYGQSNGNERKEKQEQGSLDSRPIRRYSASGDSAPVLQHTFYEEFMAVISLIFTTACFLPLTTAHEHEELEDGVGISGDPVDGILWAHIAVMFLAFGIIFPVGMIFGLSRSRWHVPLQITGSGLVVLGFLLGHAHGGRMFSAGNIHSAFATIVLLILSGQVVLGVYLKLHLEKGFNGLVRPIFVATHKLFGVFLPVLGYIQMVFGVITLNGWCRSDHDHTGQCLAHFIMGSSFIGYGVLLLVLLKIGGGWLRSRNKSQEYYDSWVIMLWGIVNTWTEHRWDQRWTHKDLQHTALGIMWWAGGSMGIYAARGGRRNIFPALIIFFTGFAMSKHQQELMISTIIHAIFGYALMGAGVMRIIEICFVWKDDDKIRPFQYLAPYLLILSGFLFMGANEEQIAFLDEAHFDPYSYVLVLISLAFLVHLFTVFLYDLYQTTGRNAKDKRYLEPRLNGRHLPLVTDRAIRTRESSSENERISRNSENYELNSLLVNHMADDDE</sequence>
<feature type="domain" description="Protein YTP1-like C-terminal" evidence="4">
    <location>
        <begin position="241"/>
        <end position="475"/>
    </location>
</feature>
<dbReference type="PANTHER" id="PTHR31685">
    <property type="entry name" value="INTEGRAL MEMBRANE PROTEIN (AFU_ORTHOLOGUE AFUA_6G12730)-RELATED"/>
    <property type="match status" value="1"/>
</dbReference>
<dbReference type="PANTHER" id="PTHR31685:SF2">
    <property type="entry name" value="PROTEIN YTP1"/>
    <property type="match status" value="1"/>
</dbReference>
<dbReference type="OrthoDB" id="4137487at2759"/>
<evidence type="ECO:0000259" key="3">
    <source>
        <dbReference type="Pfam" id="PF10348"/>
    </source>
</evidence>
<feature type="transmembrane region" description="Helical" evidence="2">
    <location>
        <begin position="88"/>
        <end position="107"/>
    </location>
</feature>
<keyword evidence="2" id="KW-1133">Transmembrane helix</keyword>
<reference evidence="5" key="1">
    <citation type="submission" date="2021-06" db="EMBL/GenBank/DDBJ databases">
        <authorList>
            <person name="Kallberg Y."/>
            <person name="Tangrot J."/>
            <person name="Rosling A."/>
        </authorList>
    </citation>
    <scope>NUCLEOTIDE SEQUENCE</scope>
    <source>
        <strain evidence="5">BR232B</strain>
    </source>
</reference>
<dbReference type="AlphaFoldDB" id="A0A9N9GFI0"/>
<gene>
    <name evidence="5" type="ORF">PBRASI_LOCUS7521</name>
</gene>
<dbReference type="Pfam" id="PF10348">
    <property type="entry name" value="DUF2427"/>
    <property type="match status" value="1"/>
</dbReference>
<comment type="caution">
    <text evidence="5">The sequence shown here is derived from an EMBL/GenBank/DDBJ whole genome shotgun (WGS) entry which is preliminary data.</text>
</comment>
<dbReference type="Pfam" id="PF10355">
    <property type="entry name" value="Ytp1"/>
    <property type="match status" value="1"/>
</dbReference>
<feature type="transmembrane region" description="Helical" evidence="2">
    <location>
        <begin position="358"/>
        <end position="373"/>
    </location>
</feature>
<dbReference type="InterPro" id="IPR018827">
    <property type="entry name" value="YTP1_C"/>
</dbReference>
<evidence type="ECO:0000313" key="5">
    <source>
        <dbReference type="EMBL" id="CAG8598728.1"/>
    </source>
</evidence>
<organism evidence="5 6">
    <name type="scientific">Paraglomus brasilianum</name>
    <dbReference type="NCBI Taxonomy" id="144538"/>
    <lineage>
        <taxon>Eukaryota</taxon>
        <taxon>Fungi</taxon>
        <taxon>Fungi incertae sedis</taxon>
        <taxon>Mucoromycota</taxon>
        <taxon>Glomeromycotina</taxon>
        <taxon>Glomeromycetes</taxon>
        <taxon>Paraglomerales</taxon>
        <taxon>Paraglomeraceae</taxon>
        <taxon>Paraglomus</taxon>
    </lineage>
</organism>
<feature type="transmembrane region" description="Helical" evidence="2">
    <location>
        <begin position="379"/>
        <end position="402"/>
    </location>
</feature>
<evidence type="ECO:0000256" key="1">
    <source>
        <dbReference type="SAM" id="MobiDB-lite"/>
    </source>
</evidence>
<evidence type="ECO:0000313" key="6">
    <source>
        <dbReference type="Proteomes" id="UP000789739"/>
    </source>
</evidence>
<keyword evidence="6" id="KW-1185">Reference proteome</keyword>
<evidence type="ECO:0000256" key="2">
    <source>
        <dbReference type="SAM" id="Phobius"/>
    </source>
</evidence>
<feature type="transmembrane region" description="Helical" evidence="2">
    <location>
        <begin position="158"/>
        <end position="179"/>
    </location>
</feature>
<proteinExistence type="predicted"/>
<feature type="region of interest" description="Disordered" evidence="1">
    <location>
        <begin position="1"/>
        <end position="68"/>
    </location>
</feature>
<dbReference type="EMBL" id="CAJVPI010001172">
    <property type="protein sequence ID" value="CAG8598728.1"/>
    <property type="molecule type" value="Genomic_DNA"/>
</dbReference>
<feature type="transmembrane region" description="Helical" evidence="2">
    <location>
        <begin position="267"/>
        <end position="291"/>
    </location>
</feature>
<dbReference type="CDD" id="cd08760">
    <property type="entry name" value="Cyt_b561_FRRS1_like"/>
    <property type="match status" value="1"/>
</dbReference>
<keyword evidence="2" id="KW-0472">Membrane</keyword>
<feature type="transmembrane region" description="Helical" evidence="2">
    <location>
        <begin position="414"/>
        <end position="433"/>
    </location>
</feature>
<protein>
    <submittedName>
        <fullName evidence="5">1521_t:CDS:1</fullName>
    </submittedName>
</protein>
<dbReference type="Proteomes" id="UP000789739">
    <property type="component" value="Unassembled WGS sequence"/>
</dbReference>
<name>A0A9N9GFI0_9GLOM</name>
<evidence type="ECO:0000259" key="4">
    <source>
        <dbReference type="Pfam" id="PF10355"/>
    </source>
</evidence>
<feature type="transmembrane region" description="Helical" evidence="2">
    <location>
        <begin position="453"/>
        <end position="475"/>
    </location>
</feature>
<accession>A0A9N9GFI0</accession>
<feature type="transmembrane region" description="Helical" evidence="2">
    <location>
        <begin position="191"/>
        <end position="212"/>
    </location>
</feature>